<proteinExistence type="predicted"/>
<dbReference type="GO" id="GO:0051082">
    <property type="term" value="F:unfolded protein binding"/>
    <property type="evidence" value="ECO:0007669"/>
    <property type="project" value="InterPro"/>
</dbReference>
<dbReference type="EMBL" id="JNBR01001528">
    <property type="protein sequence ID" value="OQR86117.1"/>
    <property type="molecule type" value="Genomic_DNA"/>
</dbReference>
<dbReference type="GO" id="GO:0008270">
    <property type="term" value="F:zinc ion binding"/>
    <property type="evidence" value="ECO:0007669"/>
    <property type="project" value="UniProtKB-KW"/>
</dbReference>
<dbReference type="Pfam" id="PF00684">
    <property type="entry name" value="DnaJ_CXXCXGXG"/>
    <property type="match status" value="1"/>
</dbReference>
<dbReference type="SUPFAM" id="SSF49493">
    <property type="entry name" value="HSP40/DnaJ peptide-binding domain"/>
    <property type="match status" value="2"/>
</dbReference>
<keyword evidence="1" id="KW-0479">Metal-binding</keyword>
<dbReference type="Gene3D" id="2.60.260.20">
    <property type="entry name" value="Urease metallochaperone UreE, N-terminal domain"/>
    <property type="match status" value="2"/>
</dbReference>
<dbReference type="CDD" id="cd10719">
    <property type="entry name" value="DnaJ_zf"/>
    <property type="match status" value="1"/>
</dbReference>
<dbReference type="InterPro" id="IPR036410">
    <property type="entry name" value="HSP_DnaJ_Cys-rich_dom_sf"/>
</dbReference>
<dbReference type="InterPro" id="IPR008971">
    <property type="entry name" value="HSP40/DnaJ_pept-bd"/>
</dbReference>
<name>A0A1V9YK96_ACHHY</name>
<protein>
    <submittedName>
        <fullName evidence="5">DnaJ domain containing protein</fullName>
    </submittedName>
</protein>
<keyword evidence="1" id="KW-0862">Zinc</keyword>
<dbReference type="OrthoDB" id="550424at2759"/>
<keyword evidence="3" id="KW-0812">Transmembrane</keyword>
<organism evidence="5 6">
    <name type="scientific">Achlya hypogyna</name>
    <name type="common">Oomycete</name>
    <name type="synonym">Protoachlya hypogyna</name>
    <dbReference type="NCBI Taxonomy" id="1202772"/>
    <lineage>
        <taxon>Eukaryota</taxon>
        <taxon>Sar</taxon>
        <taxon>Stramenopiles</taxon>
        <taxon>Oomycota</taxon>
        <taxon>Saprolegniomycetes</taxon>
        <taxon>Saprolegniales</taxon>
        <taxon>Achlyaceae</taxon>
        <taxon>Achlya</taxon>
    </lineage>
</organism>
<accession>A0A1V9YK96</accession>
<keyword evidence="1" id="KW-0863">Zinc-finger</keyword>
<evidence type="ECO:0000256" key="3">
    <source>
        <dbReference type="SAM" id="Phobius"/>
    </source>
</evidence>
<feature type="transmembrane region" description="Helical" evidence="3">
    <location>
        <begin position="59"/>
        <end position="79"/>
    </location>
</feature>
<gene>
    <name evidence="5" type="ORF">ACHHYP_10954</name>
</gene>
<dbReference type="PROSITE" id="PS51188">
    <property type="entry name" value="ZF_CR"/>
    <property type="match status" value="1"/>
</dbReference>
<keyword evidence="6" id="KW-1185">Reference proteome</keyword>
<evidence type="ECO:0000259" key="4">
    <source>
        <dbReference type="PROSITE" id="PS51188"/>
    </source>
</evidence>
<dbReference type="CDD" id="cd10747">
    <property type="entry name" value="DnaJ_C"/>
    <property type="match status" value="1"/>
</dbReference>
<dbReference type="AlphaFoldDB" id="A0A1V9YK96"/>
<sequence>MEPSPTRRRSFVVRAPSSASSVDSDGGPRNDDESIAWATALREARRKQAASTEDPPTPAVHYVLLVGLCAFLFIMVQLYSQVTSMDSFVQPDRQMAPLVLEVPVDLATLYTGGTYTATIEKQVVCNLCQGHGYDQAAGMHKCPVCGGAGIVVHEQRFGRRVHRVRMGCDHCGRSGHLPNHVCPRCHGHGHHRTESSVSFTIAPGMMHGEEVILQGAGNAQRHVATGDVVLRLMPARTASRFLRRGHDLETTVSITLLEALTGVTKVIRHLDGRDVQIETHDVVHPQTLLRIPRQGMPCRGLQATYGDLLVRFRIQFPETLTPDQVAGVSFLLEDKEQTTS</sequence>
<dbReference type="Gene3D" id="2.10.230.10">
    <property type="entry name" value="Heat shock protein DnaJ, cysteine-rich domain"/>
    <property type="match status" value="1"/>
</dbReference>
<dbReference type="GO" id="GO:0030544">
    <property type="term" value="F:Hsp70 protein binding"/>
    <property type="evidence" value="ECO:0007669"/>
    <property type="project" value="InterPro"/>
</dbReference>
<evidence type="ECO:0000256" key="2">
    <source>
        <dbReference type="SAM" id="MobiDB-lite"/>
    </source>
</evidence>
<dbReference type="FunFam" id="2.60.260.20:FF:000013">
    <property type="entry name" value="DnaJ subfamily B member 11"/>
    <property type="match status" value="1"/>
</dbReference>
<dbReference type="InterPro" id="IPR002939">
    <property type="entry name" value="DnaJ_C"/>
</dbReference>
<keyword evidence="3" id="KW-1133">Transmembrane helix</keyword>
<feature type="compositionally biased region" description="Basic residues" evidence="2">
    <location>
        <begin position="1"/>
        <end position="11"/>
    </location>
</feature>
<evidence type="ECO:0000256" key="1">
    <source>
        <dbReference type="PROSITE-ProRule" id="PRU00546"/>
    </source>
</evidence>
<reference evidence="5 6" key="1">
    <citation type="journal article" date="2014" name="Genome Biol. Evol.">
        <title>The secreted proteins of Achlya hypogyna and Thraustotheca clavata identify the ancestral oomycete secretome and reveal gene acquisitions by horizontal gene transfer.</title>
        <authorList>
            <person name="Misner I."/>
            <person name="Blouin N."/>
            <person name="Leonard G."/>
            <person name="Richards T.A."/>
            <person name="Lane C.E."/>
        </authorList>
    </citation>
    <scope>NUCLEOTIDE SEQUENCE [LARGE SCALE GENOMIC DNA]</scope>
    <source>
        <strain evidence="5 6">ATCC 48635</strain>
    </source>
</reference>
<dbReference type="InterPro" id="IPR044713">
    <property type="entry name" value="DNJA1/2-like"/>
</dbReference>
<feature type="region of interest" description="Disordered" evidence="2">
    <location>
        <begin position="1"/>
        <end position="34"/>
    </location>
</feature>
<dbReference type="InterPro" id="IPR001305">
    <property type="entry name" value="HSP_DnaJ_Cys-rich_dom"/>
</dbReference>
<keyword evidence="3" id="KW-0472">Membrane</keyword>
<feature type="zinc finger region" description="CR-type" evidence="1">
    <location>
        <begin position="112"/>
        <end position="194"/>
    </location>
</feature>
<feature type="domain" description="CR-type" evidence="4">
    <location>
        <begin position="112"/>
        <end position="194"/>
    </location>
</feature>
<dbReference type="Pfam" id="PF01556">
    <property type="entry name" value="DnaJ_C"/>
    <property type="match status" value="1"/>
</dbReference>
<dbReference type="PANTHER" id="PTHR43888">
    <property type="entry name" value="DNAJ-LIKE-2, ISOFORM A-RELATED"/>
    <property type="match status" value="1"/>
</dbReference>
<dbReference type="STRING" id="1202772.A0A1V9YK96"/>
<comment type="caution">
    <text evidence="5">The sequence shown here is derived from an EMBL/GenBank/DDBJ whole genome shotgun (WGS) entry which is preliminary data.</text>
</comment>
<dbReference type="SUPFAM" id="SSF57938">
    <property type="entry name" value="DnaJ/Hsp40 cysteine-rich domain"/>
    <property type="match status" value="1"/>
</dbReference>
<dbReference type="Proteomes" id="UP000243579">
    <property type="component" value="Unassembled WGS sequence"/>
</dbReference>
<evidence type="ECO:0000313" key="6">
    <source>
        <dbReference type="Proteomes" id="UP000243579"/>
    </source>
</evidence>
<dbReference type="GO" id="GO:0006457">
    <property type="term" value="P:protein folding"/>
    <property type="evidence" value="ECO:0007669"/>
    <property type="project" value="InterPro"/>
</dbReference>
<evidence type="ECO:0000313" key="5">
    <source>
        <dbReference type="EMBL" id="OQR86117.1"/>
    </source>
</evidence>